<gene>
    <name evidence="1" type="ORF">EBO34_17120</name>
</gene>
<name>A0A3M7TMQ8_9BACI</name>
<keyword evidence="2" id="KW-1185">Reference proteome</keyword>
<dbReference type="AlphaFoldDB" id="A0A3M7TMQ8"/>
<comment type="caution">
    <text evidence="1">The sequence shown here is derived from an EMBL/GenBank/DDBJ whole genome shotgun (WGS) entry which is preliminary data.</text>
</comment>
<evidence type="ECO:0000313" key="2">
    <source>
        <dbReference type="Proteomes" id="UP000278746"/>
    </source>
</evidence>
<reference evidence="1 2" key="1">
    <citation type="submission" date="2018-10" db="EMBL/GenBank/DDBJ databases">
        <title>Bacillus Keqinensis sp. nov., a moderately halophilic bacterium isolated from a saline-alkaline lake.</title>
        <authorList>
            <person name="Wang H."/>
        </authorList>
    </citation>
    <scope>NUCLEOTIDE SEQUENCE [LARGE SCALE GENOMIC DNA]</scope>
    <source>
        <strain evidence="1 2">KQ-3</strain>
    </source>
</reference>
<evidence type="ECO:0000313" key="1">
    <source>
        <dbReference type="EMBL" id="RNA66923.1"/>
    </source>
</evidence>
<organism evidence="1 2">
    <name type="scientific">Alteribacter keqinensis</name>
    <dbReference type="NCBI Taxonomy" id="2483800"/>
    <lineage>
        <taxon>Bacteria</taxon>
        <taxon>Bacillati</taxon>
        <taxon>Bacillota</taxon>
        <taxon>Bacilli</taxon>
        <taxon>Bacillales</taxon>
        <taxon>Bacillaceae</taxon>
        <taxon>Alteribacter</taxon>
    </lineage>
</organism>
<protein>
    <submittedName>
        <fullName evidence="1">Uncharacterized protein</fullName>
    </submittedName>
</protein>
<accession>A0A3M7TMQ8</accession>
<proteinExistence type="predicted"/>
<sequence length="88" mass="10474">MNAVYLPDFPVIANNYKESVHSTLYKEKIKRTERSSMSYTDPFDKTATRKPEHYNLDELFVKPLIHRDIKGDKVYQALDLDRIWNEPK</sequence>
<dbReference type="Proteomes" id="UP000278746">
    <property type="component" value="Unassembled WGS sequence"/>
</dbReference>
<dbReference type="EMBL" id="RHIB01000003">
    <property type="protein sequence ID" value="RNA66923.1"/>
    <property type="molecule type" value="Genomic_DNA"/>
</dbReference>